<feature type="transmembrane region" description="Helical" evidence="2">
    <location>
        <begin position="946"/>
        <end position="967"/>
    </location>
</feature>
<dbReference type="CDD" id="cd00198">
    <property type="entry name" value="vWFA"/>
    <property type="match status" value="1"/>
</dbReference>
<dbReference type="Gene3D" id="3.40.50.410">
    <property type="entry name" value="von Willebrand factor, type A domain"/>
    <property type="match status" value="1"/>
</dbReference>
<sequence>MIINFQIKMSTTFQLYTIERKCGTRHTLLQAPSSIPDEYTSSSSSSSTDTHNIVMIDASMSMKYDLPHIIHEWNKQIKDVLTGTTDIYRFCSGIMKISHINNELNSADFEDLGYTNLTEAFATVRKDVERCTKENIRVFIMTDGDHNAGEPFPDVEIKKMESPQGKNVTVFLLGIRNDFPVQYSIDIRSKLHTGNSNMPTLFWAKNEMANIFEDQIKTEMANIVEYINIGSQSFSLTNYSGYTLPVTSNESNIIHDTTTTTLHLGEWLYFNEPPEKLPSNLTVRVKTTGKFTPTEFNISTRCVKPINLDSFKEVSRQWASKIIQIYNQQKTNKQQISSMFNNIFKLINEFFEKCLDDRTYNMSHDIRSRLAKKDINIIRAEHAKFMKDAKTLVEEGVFQDEKTLAETLLRTTVTNTKYDKNIFKNKHYNEEAFANDIREFICLYELHKDRIMSLPEPVNDELCSTTLCSTLRDLQDENFIELVKSVPSKFEFMQSYWYITGVPVFAPVHDASQINPWVMRIVDFGKSPYAILSLQALEGGAAANSLNDSRNKSVTFQQGNEKSKFNVIIPIISKHAIEILRPILQSNIFTMMATLCVLKNPHIVDFNAHLAALACLWLKIIKDNPDKKRPEYIQRLLKNVIATANIYMDRPRICLYIKTLLNNPQQALMTESTELFDNKTLKCESFTKPFFFLYLMMKDKKLEITNYQQLTRIIQFMLIEFLGRCLSHYDNRGGTTTTTTTTTKIDKDNSGAGAVYNYDYDSYDDDDNDSYNDDDDNDSYNDDDDNDSYNDDDSDNNDRYLNYNDRCRRYWNRRYNIKNNNDDDDNDIKNKEYTTMIDNRAGFASDTDVDIAVAEAYCAAYAAADVDVGASGGGAVATITATDYDSNGDDHDDNDDDNNINEKQKNVDATEEEEEEEEKVSTPFTDFFVAPEMTKNSWKRNILRNIVKVIIIIIIINNKFYIIMINYNNNNNDK</sequence>
<keyword evidence="2" id="KW-0812">Transmembrane</keyword>
<reference evidence="3" key="1">
    <citation type="submission" date="2022-10" db="EMBL/GenBank/DDBJ databases">
        <title>Genome sequences of endogenous nimaviruses in decapod crustaceans.</title>
        <authorList>
            <person name="Kawato S."/>
            <person name="Nozaki R."/>
            <person name="Kondo H."/>
            <person name="Hirono I."/>
        </authorList>
    </citation>
    <scope>NUCLEOTIDE SEQUENCE</scope>
    <source>
        <strain evidence="3">Tokushima2020</strain>
    </source>
</reference>
<keyword evidence="2" id="KW-1133">Transmembrane helix</keyword>
<proteinExistence type="predicted"/>
<feature type="compositionally biased region" description="Acidic residues" evidence="1">
    <location>
        <begin position="761"/>
        <end position="795"/>
    </location>
</feature>
<protein>
    <recommendedName>
        <fullName evidence="4">VWFA domain-containing protein</fullName>
    </recommendedName>
</protein>
<dbReference type="EMBL" id="LC738878">
    <property type="protein sequence ID" value="BDT62828.1"/>
    <property type="molecule type" value="Genomic_DNA"/>
</dbReference>
<evidence type="ECO:0000256" key="2">
    <source>
        <dbReference type="SAM" id="Phobius"/>
    </source>
</evidence>
<feature type="compositionally biased region" description="Acidic residues" evidence="1">
    <location>
        <begin position="909"/>
        <end position="918"/>
    </location>
</feature>
<evidence type="ECO:0000313" key="3">
    <source>
        <dbReference type="EMBL" id="BDT62828.1"/>
    </source>
</evidence>
<dbReference type="SUPFAM" id="SSF53300">
    <property type="entry name" value="vWA-like"/>
    <property type="match status" value="1"/>
</dbReference>
<keyword evidence="2" id="KW-0472">Membrane</keyword>
<organism evidence="3">
    <name type="scientific">Metapenaeus joyneri majanivirus</name>
    <dbReference type="NCBI Taxonomy" id="2984280"/>
    <lineage>
        <taxon>Viruses</taxon>
        <taxon>Viruses incertae sedis</taxon>
        <taxon>Naldaviricetes</taxon>
        <taxon>Nimaviridae</taxon>
    </lineage>
</organism>
<feature type="compositionally biased region" description="Acidic residues" evidence="1">
    <location>
        <begin position="886"/>
        <end position="899"/>
    </location>
</feature>
<feature type="region of interest" description="Disordered" evidence="1">
    <location>
        <begin position="882"/>
        <end position="922"/>
    </location>
</feature>
<name>A0A9C7F721_9VIRU</name>
<accession>A0A9C7F721</accession>
<dbReference type="InterPro" id="IPR036465">
    <property type="entry name" value="vWFA_dom_sf"/>
</dbReference>
<feature type="region of interest" description="Disordered" evidence="1">
    <location>
        <begin position="761"/>
        <end position="800"/>
    </location>
</feature>
<evidence type="ECO:0000256" key="1">
    <source>
        <dbReference type="SAM" id="MobiDB-lite"/>
    </source>
</evidence>
<evidence type="ECO:0008006" key="4">
    <source>
        <dbReference type="Google" id="ProtNLM"/>
    </source>
</evidence>